<evidence type="ECO:0000256" key="6">
    <source>
        <dbReference type="ARBA" id="ARBA00023136"/>
    </source>
</evidence>
<dbReference type="Proteomes" id="UP000245533">
    <property type="component" value="Unassembled WGS sequence"/>
</dbReference>
<dbReference type="PANTHER" id="PTHR35093:SF8">
    <property type="entry name" value="OUTER MEMBRANE PROTEIN NMB0088-RELATED"/>
    <property type="match status" value="1"/>
</dbReference>
<keyword evidence="3" id="KW-1134">Transmembrane beta strand</keyword>
<protein>
    <recommendedName>
        <fullName evidence="10">Outer membrane protein transport protein (OMPP1/FadL/TodX)</fullName>
    </recommendedName>
</protein>
<keyword evidence="7" id="KW-0998">Cell outer membrane</keyword>
<dbReference type="OrthoDB" id="1522334at2"/>
<organism evidence="8 9">
    <name type="scientific">Rhodohalobacter mucosus</name>
    <dbReference type="NCBI Taxonomy" id="2079485"/>
    <lineage>
        <taxon>Bacteria</taxon>
        <taxon>Pseudomonadati</taxon>
        <taxon>Balneolota</taxon>
        <taxon>Balneolia</taxon>
        <taxon>Balneolales</taxon>
        <taxon>Balneolaceae</taxon>
        <taxon>Rhodohalobacter</taxon>
    </lineage>
</organism>
<gene>
    <name evidence="8" type="ORF">DDZ15_06165</name>
</gene>
<dbReference type="Pfam" id="PF03349">
    <property type="entry name" value="Toluene_X"/>
    <property type="match status" value="1"/>
</dbReference>
<comment type="similarity">
    <text evidence="2">Belongs to the OmpP1/FadL family.</text>
</comment>
<evidence type="ECO:0000313" key="9">
    <source>
        <dbReference type="Proteomes" id="UP000245533"/>
    </source>
</evidence>
<evidence type="ECO:0000256" key="7">
    <source>
        <dbReference type="ARBA" id="ARBA00023237"/>
    </source>
</evidence>
<keyword evidence="5" id="KW-0732">Signal</keyword>
<evidence type="ECO:0000256" key="2">
    <source>
        <dbReference type="ARBA" id="ARBA00008163"/>
    </source>
</evidence>
<dbReference type="InterPro" id="IPR005017">
    <property type="entry name" value="OMPP1/FadL/TodX"/>
</dbReference>
<evidence type="ECO:0000313" key="8">
    <source>
        <dbReference type="EMBL" id="PWN06857.1"/>
    </source>
</evidence>
<evidence type="ECO:0000256" key="1">
    <source>
        <dbReference type="ARBA" id="ARBA00004571"/>
    </source>
</evidence>
<sequence length="521" mass="57421">MSENSIKITILSVSLILTAGVGTSLAQVTGANPNNRLLYSNQATLFGDYGQPLDPVSLILPGTAFGAGFGSYQDNPASAAFFRESFGEAGFSLRSVEEESIYRGNSRLADDQQTTLSNLGVVYVFPTTRGSLVAGAGYTQHSSFNRALSLRARNNVSSITDNFKTPGSSYADIAFNTFATDYGDEFQDWDESIFRIGFDQPGDFLGIDQNAEIFESGYGGEFSAFLGTEIRKNLMIGFSLGLLNGNYTYTRAFQEIDGFNDYSSDFLDVDGDGTGETDIDRILLDDRIEVDYSGIRLRLGAIYKINKHLNAGASYAFGTRIQVDELFSANIATTFDNGEMFEDDIDSEFRYFFTFPARTSLGLAVTDYKGLTISASAEYVDYSGTEIDFVQSRLLEDQQIENEFISETFSPVWNVRVGAAYDLSPFATLRGGFAVYPDKFETSDNDRGVLLFGAGFTLTDNVRLELAAQYTNWEETSAVYDYAEYDYSDLPDSSPSFTIGSENANRNADRWNMLATIKFGL</sequence>
<keyword evidence="4" id="KW-0812">Transmembrane</keyword>
<keyword evidence="9" id="KW-1185">Reference proteome</keyword>
<evidence type="ECO:0008006" key="10">
    <source>
        <dbReference type="Google" id="ProtNLM"/>
    </source>
</evidence>
<name>A0A316TQH4_9BACT</name>
<evidence type="ECO:0000256" key="5">
    <source>
        <dbReference type="ARBA" id="ARBA00022729"/>
    </source>
</evidence>
<evidence type="ECO:0000256" key="4">
    <source>
        <dbReference type="ARBA" id="ARBA00022692"/>
    </source>
</evidence>
<reference evidence="8 9" key="1">
    <citation type="submission" date="2018-05" db="EMBL/GenBank/DDBJ databases">
        <title>Rhodohalobacter halophilus gen. nov., sp. nov., a moderately halophilic member of the family Balneolaceae.</title>
        <authorList>
            <person name="Liu Z.-W."/>
        </authorList>
    </citation>
    <scope>NUCLEOTIDE SEQUENCE [LARGE SCALE GENOMIC DNA]</scope>
    <source>
        <strain evidence="8 9">8A47</strain>
    </source>
</reference>
<dbReference type="GO" id="GO:0009279">
    <property type="term" value="C:cell outer membrane"/>
    <property type="evidence" value="ECO:0007669"/>
    <property type="project" value="UniProtKB-SubCell"/>
</dbReference>
<dbReference type="PANTHER" id="PTHR35093">
    <property type="entry name" value="OUTER MEMBRANE PROTEIN NMB0088-RELATED"/>
    <property type="match status" value="1"/>
</dbReference>
<dbReference type="RefSeq" id="WP_109646194.1">
    <property type="nucleotide sequence ID" value="NZ_QGGB01000005.1"/>
</dbReference>
<evidence type="ECO:0000256" key="3">
    <source>
        <dbReference type="ARBA" id="ARBA00022452"/>
    </source>
</evidence>
<proteinExistence type="inferred from homology"/>
<accession>A0A316TQH4</accession>
<dbReference type="AlphaFoldDB" id="A0A316TQH4"/>
<dbReference type="GO" id="GO:0015483">
    <property type="term" value="F:long-chain fatty acid transporting porin activity"/>
    <property type="evidence" value="ECO:0007669"/>
    <property type="project" value="TreeGrafter"/>
</dbReference>
<dbReference type="EMBL" id="QGGB01000005">
    <property type="protein sequence ID" value="PWN06857.1"/>
    <property type="molecule type" value="Genomic_DNA"/>
</dbReference>
<comment type="caution">
    <text evidence="8">The sequence shown here is derived from an EMBL/GenBank/DDBJ whole genome shotgun (WGS) entry which is preliminary data.</text>
</comment>
<dbReference type="SUPFAM" id="SSF56935">
    <property type="entry name" value="Porins"/>
    <property type="match status" value="1"/>
</dbReference>
<comment type="subcellular location">
    <subcellularLocation>
        <location evidence="1">Cell outer membrane</location>
        <topology evidence="1">Multi-pass membrane protein</topology>
    </subcellularLocation>
</comment>
<dbReference type="Gene3D" id="2.40.160.60">
    <property type="entry name" value="Outer membrane protein transport protein (OMPP1/FadL/TodX)"/>
    <property type="match status" value="1"/>
</dbReference>
<keyword evidence="6" id="KW-0472">Membrane</keyword>